<evidence type="ECO:0008006" key="4">
    <source>
        <dbReference type="Google" id="ProtNLM"/>
    </source>
</evidence>
<feature type="chain" id="PRO_5047349067" description="Lipoprotein" evidence="1">
    <location>
        <begin position="20"/>
        <end position="76"/>
    </location>
</feature>
<dbReference type="RefSeq" id="WP_230477544.1">
    <property type="nucleotide sequence ID" value="NZ_CP072842.1"/>
</dbReference>
<dbReference type="Proteomes" id="UP000672011">
    <property type="component" value="Chromosome"/>
</dbReference>
<keyword evidence="3" id="KW-1185">Reference proteome</keyword>
<evidence type="ECO:0000313" key="2">
    <source>
        <dbReference type="EMBL" id="QTV06771.1"/>
    </source>
</evidence>
<gene>
    <name evidence="2" type="ORF">J9309_05505</name>
</gene>
<dbReference type="PROSITE" id="PS51257">
    <property type="entry name" value="PROKAR_LIPOPROTEIN"/>
    <property type="match status" value="1"/>
</dbReference>
<accession>A0ABX7XFT0</accession>
<proteinExistence type="predicted"/>
<dbReference type="EMBL" id="CP072842">
    <property type="protein sequence ID" value="QTV06771.1"/>
    <property type="molecule type" value="Genomic_DNA"/>
</dbReference>
<name>A0ABX7XFT0_9FLAO</name>
<reference evidence="2 3" key="1">
    <citation type="journal article" date="2021" name="Int. J. Syst. Evol. Microbiol.">
        <title>Faecalibacter bovis sp. nov., isolated from cow faeces.</title>
        <authorList>
            <person name="Li F."/>
            <person name="Zhao W."/>
            <person name="Hong Q."/>
            <person name="Shao Q."/>
            <person name="Song J."/>
            <person name="Yang S."/>
        </authorList>
    </citation>
    <scope>NUCLEOTIDE SEQUENCE [LARGE SCALE GENOMIC DNA]</scope>
    <source>
        <strain evidence="2 3">ZY171143</strain>
    </source>
</reference>
<keyword evidence="1" id="KW-0732">Signal</keyword>
<evidence type="ECO:0000313" key="3">
    <source>
        <dbReference type="Proteomes" id="UP000672011"/>
    </source>
</evidence>
<evidence type="ECO:0000256" key="1">
    <source>
        <dbReference type="SAM" id="SignalP"/>
    </source>
</evidence>
<protein>
    <recommendedName>
        <fullName evidence="4">Lipoprotein</fullName>
    </recommendedName>
</protein>
<sequence>MKRFFALVAVATLSLGAVSCGEKTETTDVETVVDSAVFATDSVSLDSTAVETPGVAADSVENVTVDSTAATTEEVK</sequence>
<reference evidence="3" key="2">
    <citation type="submission" date="2021-04" db="EMBL/GenBank/DDBJ databases">
        <title>Taxonomy of Flavobacteriaceae bacterium ZY171143.</title>
        <authorList>
            <person name="Li F."/>
        </authorList>
    </citation>
    <scope>NUCLEOTIDE SEQUENCE [LARGE SCALE GENOMIC DNA]</scope>
    <source>
        <strain evidence="3">ZY171143</strain>
    </source>
</reference>
<organism evidence="2 3">
    <name type="scientific">Faecalibacter bovis</name>
    <dbReference type="NCBI Taxonomy" id="2898187"/>
    <lineage>
        <taxon>Bacteria</taxon>
        <taxon>Pseudomonadati</taxon>
        <taxon>Bacteroidota</taxon>
        <taxon>Flavobacteriia</taxon>
        <taxon>Flavobacteriales</taxon>
        <taxon>Weeksellaceae</taxon>
        <taxon>Faecalibacter</taxon>
    </lineage>
</organism>
<feature type="signal peptide" evidence="1">
    <location>
        <begin position="1"/>
        <end position="19"/>
    </location>
</feature>